<keyword evidence="3" id="KW-1185">Reference proteome</keyword>
<proteinExistence type="predicted"/>
<sequence>MKSIKKPDKWDKNQQPRVQYKFADKSGRVATRRPPGPASPRAALRDARRHALYFAKCSTQPPLNNLFIYMLRCKKHGFVRTRKIFYARPAGIKMAFRMLQNVVHFYSARDLFADALVDDFSAVQSRARMAQFCWLFTLF</sequence>
<evidence type="ECO:0000313" key="3">
    <source>
        <dbReference type="Proteomes" id="UP000299102"/>
    </source>
</evidence>
<dbReference type="Proteomes" id="UP000299102">
    <property type="component" value="Unassembled WGS sequence"/>
</dbReference>
<accession>A0A4C1SS76</accession>
<feature type="region of interest" description="Disordered" evidence="1">
    <location>
        <begin position="1"/>
        <end position="41"/>
    </location>
</feature>
<name>A0A4C1SS76_EUMVA</name>
<comment type="caution">
    <text evidence="2">The sequence shown here is derived from an EMBL/GenBank/DDBJ whole genome shotgun (WGS) entry which is preliminary data.</text>
</comment>
<protein>
    <submittedName>
        <fullName evidence="2">Uncharacterized protein</fullName>
    </submittedName>
</protein>
<dbReference type="AlphaFoldDB" id="A0A4C1SS76"/>
<evidence type="ECO:0000256" key="1">
    <source>
        <dbReference type="SAM" id="MobiDB-lite"/>
    </source>
</evidence>
<feature type="compositionally biased region" description="Basic and acidic residues" evidence="1">
    <location>
        <begin position="1"/>
        <end position="14"/>
    </location>
</feature>
<dbReference type="EMBL" id="BGZK01000016">
    <property type="protein sequence ID" value="GBP05019.1"/>
    <property type="molecule type" value="Genomic_DNA"/>
</dbReference>
<evidence type="ECO:0000313" key="2">
    <source>
        <dbReference type="EMBL" id="GBP05019.1"/>
    </source>
</evidence>
<gene>
    <name evidence="2" type="ORF">EVAR_3371_1</name>
</gene>
<organism evidence="2 3">
    <name type="scientific">Eumeta variegata</name>
    <name type="common">Bagworm moth</name>
    <name type="synonym">Eumeta japonica</name>
    <dbReference type="NCBI Taxonomy" id="151549"/>
    <lineage>
        <taxon>Eukaryota</taxon>
        <taxon>Metazoa</taxon>
        <taxon>Ecdysozoa</taxon>
        <taxon>Arthropoda</taxon>
        <taxon>Hexapoda</taxon>
        <taxon>Insecta</taxon>
        <taxon>Pterygota</taxon>
        <taxon>Neoptera</taxon>
        <taxon>Endopterygota</taxon>
        <taxon>Lepidoptera</taxon>
        <taxon>Glossata</taxon>
        <taxon>Ditrysia</taxon>
        <taxon>Tineoidea</taxon>
        <taxon>Psychidae</taxon>
        <taxon>Oiketicinae</taxon>
        <taxon>Eumeta</taxon>
    </lineage>
</organism>
<reference evidence="2 3" key="1">
    <citation type="journal article" date="2019" name="Commun. Biol.">
        <title>The bagworm genome reveals a unique fibroin gene that provides high tensile strength.</title>
        <authorList>
            <person name="Kono N."/>
            <person name="Nakamura H."/>
            <person name="Ohtoshi R."/>
            <person name="Tomita M."/>
            <person name="Numata K."/>
            <person name="Arakawa K."/>
        </authorList>
    </citation>
    <scope>NUCLEOTIDE SEQUENCE [LARGE SCALE GENOMIC DNA]</scope>
</reference>